<reference evidence="1 2" key="1">
    <citation type="submission" date="2014-03" db="EMBL/GenBank/DDBJ databases">
        <title>Genomics of Bifidobacteria.</title>
        <authorList>
            <person name="Ventura M."/>
            <person name="Milani C."/>
            <person name="Lugli G.A."/>
        </authorList>
    </citation>
    <scope>NUCLEOTIDE SEQUENCE [LARGE SCALE GENOMIC DNA]</scope>
    <source>
        <strain evidence="1 2">LMG 10510</strain>
    </source>
</reference>
<sequence length="632" mass="71335">MHDIIPKVTLEQKRRSMGFFACWWIETFCLVGSGDAKNKPMKFSLEYTDFIVNCYALAKDGRRLFDRVFLSRAKGSNKSGLAAYIALFESLAPCRFDHWAEEGETYTFLGQTYPYRKGEPVGRLIRDSRVSLSANSEDQTGNVYDVIYHNCMHGPLAQLRGVGLDVGQTRILIPEECGGGEIKPATAGGASSDGGLQTWAEFDESHEFTGRAKAAAEFLARNLAKRKLDAEPWALETTTMYQPGMDSMAEETYKTAWSVAEGKVKHDQRTLFDHRYAVLPVEELGDEKKLRHALMEAYGACAISTDGKDHLILPDGRVTAIDPRTGKDPEGYSLAMEGVEPGPSKDGWVDLDGPMSLILRANSDPSSSIRFYLNSLTSRVDSWLPESQIQAHLVGKDMYLSGDRRQMMDAWKNVIHADDEITLGFDGSISDDSTALVGCRVRDGLLFLIKLEQKPDDARAADWRVDREAFDGMVRFMFERYNVVAFFADVNPWESMIDAWERDFSDRLAVGPRGRNSTKIKYWTNNWSRDVYQGLVNMAANFTYEMKQVPRHAEPDVSSIALLADPRLVAHFRNARKRERSFGYLVFKETPNSPEKIDAMMAGLLAYTARNRYLTDGVKEEEPEQFIPFRVY</sequence>
<dbReference type="STRING" id="35760.BCHO_0844"/>
<dbReference type="Proteomes" id="UP000028995">
    <property type="component" value="Unassembled WGS sequence"/>
</dbReference>
<evidence type="ECO:0000313" key="2">
    <source>
        <dbReference type="Proteomes" id="UP000028995"/>
    </source>
</evidence>
<organism evidence="1 2">
    <name type="scientific">Bifidobacterium choerinum</name>
    <dbReference type="NCBI Taxonomy" id="35760"/>
    <lineage>
        <taxon>Bacteria</taxon>
        <taxon>Bacillati</taxon>
        <taxon>Actinomycetota</taxon>
        <taxon>Actinomycetes</taxon>
        <taxon>Bifidobacteriales</taxon>
        <taxon>Bifidobacteriaceae</taxon>
        <taxon>Bifidobacterium</taxon>
    </lineage>
</organism>
<keyword evidence="2" id="KW-1185">Reference proteome</keyword>
<gene>
    <name evidence="1" type="ORF">BCHO_0844</name>
</gene>
<dbReference type="EMBL" id="JGYU01000005">
    <property type="protein sequence ID" value="KFI57425.1"/>
    <property type="molecule type" value="Genomic_DNA"/>
</dbReference>
<dbReference type="eggNOG" id="COG4626">
    <property type="taxonomic scope" value="Bacteria"/>
</dbReference>
<dbReference type="AlphaFoldDB" id="A0A087AF75"/>
<accession>A0A087AF75</accession>
<dbReference type="OrthoDB" id="3197057at2"/>
<dbReference type="RefSeq" id="WP_034256216.1">
    <property type="nucleotide sequence ID" value="NZ_JGYU01000005.1"/>
</dbReference>
<protein>
    <submittedName>
        <fullName evidence="1">Phage protein</fullName>
    </submittedName>
</protein>
<name>A0A087AF75_9BIFI</name>
<proteinExistence type="predicted"/>
<evidence type="ECO:0000313" key="1">
    <source>
        <dbReference type="EMBL" id="KFI57425.1"/>
    </source>
</evidence>
<comment type="caution">
    <text evidence="1">The sequence shown here is derived from an EMBL/GenBank/DDBJ whole genome shotgun (WGS) entry which is preliminary data.</text>
</comment>